<sequence length="63" mass="7130">MHHGCPCRARSIFQQTVAAVASGELRKKGLVLLGLLQNRRRFCTPATSVEWDSSRWDSSDGWR</sequence>
<reference evidence="1" key="1">
    <citation type="submission" date="2020-03" db="EMBL/GenBank/DDBJ databases">
        <title>Hybrid Assembly of Korean Phytophthora infestans isolates.</title>
        <authorList>
            <person name="Prokchorchik M."/>
            <person name="Lee Y."/>
            <person name="Seo J."/>
            <person name="Cho J.-H."/>
            <person name="Park Y.-E."/>
            <person name="Jang D.-C."/>
            <person name="Im J.-S."/>
            <person name="Choi J.-G."/>
            <person name="Park H.-J."/>
            <person name="Lee G.-B."/>
            <person name="Lee Y.-G."/>
            <person name="Hong S.-Y."/>
            <person name="Cho K."/>
            <person name="Sohn K.H."/>
        </authorList>
    </citation>
    <scope>NUCLEOTIDE SEQUENCE</scope>
    <source>
        <strain evidence="1">KR_2_A2</strain>
    </source>
</reference>
<dbReference type="EMBL" id="JAACNO010002481">
    <property type="protein sequence ID" value="KAF4132856.1"/>
    <property type="molecule type" value="Genomic_DNA"/>
</dbReference>
<evidence type="ECO:0000313" key="2">
    <source>
        <dbReference type="Proteomes" id="UP000704712"/>
    </source>
</evidence>
<dbReference type="Proteomes" id="UP000704712">
    <property type="component" value="Unassembled WGS sequence"/>
</dbReference>
<organism evidence="1 2">
    <name type="scientific">Phytophthora infestans</name>
    <name type="common">Potato late blight agent</name>
    <name type="synonym">Botrytis infestans</name>
    <dbReference type="NCBI Taxonomy" id="4787"/>
    <lineage>
        <taxon>Eukaryota</taxon>
        <taxon>Sar</taxon>
        <taxon>Stramenopiles</taxon>
        <taxon>Oomycota</taxon>
        <taxon>Peronosporomycetes</taxon>
        <taxon>Peronosporales</taxon>
        <taxon>Peronosporaceae</taxon>
        <taxon>Phytophthora</taxon>
    </lineage>
</organism>
<protein>
    <submittedName>
        <fullName evidence="1">Uncharacterized protein</fullName>
    </submittedName>
</protein>
<comment type="caution">
    <text evidence="1">The sequence shown here is derived from an EMBL/GenBank/DDBJ whole genome shotgun (WGS) entry which is preliminary data.</text>
</comment>
<evidence type="ECO:0000313" key="1">
    <source>
        <dbReference type="EMBL" id="KAF4132856.1"/>
    </source>
</evidence>
<dbReference type="AlphaFoldDB" id="A0A8S9TVQ6"/>
<name>A0A8S9TVQ6_PHYIN</name>
<proteinExistence type="predicted"/>
<gene>
    <name evidence="1" type="ORF">GN958_ATG17953</name>
</gene>
<accession>A0A8S9TVQ6</accession>